<protein>
    <submittedName>
        <fullName evidence="2">GCN5-related N-acetyltransferase</fullName>
    </submittedName>
</protein>
<gene>
    <name evidence="2" type="ORF">EMEDMD4_270172</name>
</gene>
<dbReference type="AlphaFoldDB" id="A0A508WVH1"/>
<dbReference type="PROSITE" id="PS51186">
    <property type="entry name" value="GNAT"/>
    <property type="match status" value="1"/>
</dbReference>
<organism evidence="2">
    <name type="scientific">Sinorhizobium medicae</name>
    <dbReference type="NCBI Taxonomy" id="110321"/>
    <lineage>
        <taxon>Bacteria</taxon>
        <taxon>Pseudomonadati</taxon>
        <taxon>Pseudomonadota</taxon>
        <taxon>Alphaproteobacteria</taxon>
        <taxon>Hyphomicrobiales</taxon>
        <taxon>Rhizobiaceae</taxon>
        <taxon>Sinorhizobium/Ensifer group</taxon>
        <taxon>Sinorhizobium</taxon>
    </lineage>
</organism>
<dbReference type="Pfam" id="PF00583">
    <property type="entry name" value="Acetyltransf_1"/>
    <property type="match status" value="1"/>
</dbReference>
<dbReference type="Proteomes" id="UP000507954">
    <property type="component" value="Unassembled WGS sequence"/>
</dbReference>
<sequence length="163" mass="18100">MVPRGPVTVENITISNLRAVPHFAVDVADRVWRAWWKPAGFPLEHISERVRENLTGKPLPFALVAHYGSTFVGTASAIVSDLEERPHFTPWVAAVWIDPPFRRLGIGGAIVRDAAHAALATGADTVYLCALPAKRRFYEVLGWSRHEENVGHHGLDVFTFRQG</sequence>
<evidence type="ECO:0000313" key="2">
    <source>
        <dbReference type="EMBL" id="VTZ61396.1"/>
    </source>
</evidence>
<dbReference type="CDD" id="cd04301">
    <property type="entry name" value="NAT_SF"/>
    <property type="match status" value="1"/>
</dbReference>
<dbReference type="SUPFAM" id="SSF55729">
    <property type="entry name" value="Acyl-CoA N-acyltransferases (Nat)"/>
    <property type="match status" value="1"/>
</dbReference>
<dbReference type="EMBL" id="CABFNB010000092">
    <property type="protein sequence ID" value="VTZ61396.1"/>
    <property type="molecule type" value="Genomic_DNA"/>
</dbReference>
<dbReference type="RefSeq" id="WP_018013019.1">
    <property type="nucleotide sequence ID" value="NZ_CABFNB010000092.1"/>
</dbReference>
<dbReference type="InterPro" id="IPR016181">
    <property type="entry name" value="Acyl_CoA_acyltransferase"/>
</dbReference>
<feature type="domain" description="N-acetyltransferase" evidence="1">
    <location>
        <begin position="15"/>
        <end position="161"/>
    </location>
</feature>
<dbReference type="GO" id="GO:0016747">
    <property type="term" value="F:acyltransferase activity, transferring groups other than amino-acyl groups"/>
    <property type="evidence" value="ECO:0007669"/>
    <property type="project" value="InterPro"/>
</dbReference>
<keyword evidence="2" id="KW-0808">Transferase</keyword>
<dbReference type="Gene3D" id="3.40.630.30">
    <property type="match status" value="1"/>
</dbReference>
<reference evidence="2" key="1">
    <citation type="submission" date="2019-06" db="EMBL/GenBank/DDBJ databases">
        <authorList>
            <person name="Le Quere A."/>
            <person name="Colella S."/>
        </authorList>
    </citation>
    <scope>NUCLEOTIDE SEQUENCE</scope>
    <source>
        <strain evidence="2">EmedicaeMD41</strain>
    </source>
</reference>
<proteinExistence type="predicted"/>
<evidence type="ECO:0000259" key="1">
    <source>
        <dbReference type="PROSITE" id="PS51186"/>
    </source>
</evidence>
<name>A0A508WVH1_9HYPH</name>
<accession>A0A508WVH1</accession>
<dbReference type="InterPro" id="IPR000182">
    <property type="entry name" value="GNAT_dom"/>
</dbReference>